<evidence type="ECO:0000313" key="2">
    <source>
        <dbReference type="EMBL" id="GLQ72904.1"/>
    </source>
</evidence>
<protein>
    <submittedName>
        <fullName evidence="2">Terminase</fullName>
    </submittedName>
</protein>
<gene>
    <name evidence="2" type="ORF">GCM10007932_22640</name>
</gene>
<dbReference type="Proteomes" id="UP001156690">
    <property type="component" value="Unassembled WGS sequence"/>
</dbReference>
<name>A0AAV5NRE6_9VIBR</name>
<feature type="region of interest" description="Disordered" evidence="1">
    <location>
        <begin position="185"/>
        <end position="204"/>
    </location>
</feature>
<comment type="caution">
    <text evidence="2">The sequence shown here is derived from an EMBL/GenBank/DDBJ whole genome shotgun (WGS) entry which is preliminary data.</text>
</comment>
<sequence>MAKTDWAQLQTQFERENRENGVGAREWCEQHGLNYHSARRYIKVRKSAPCKSAQTGRQSAQRKRVSGQFQTGNQRARKSGIYARYYPEEKRYMFDLARSATLVDELMMTRVRLQSGFEYLALLISELGLCDDQERRMSLHERVQRAGQDLNALTARVESLEKTLSALDADRAQTEKAREAARKLRLESDKLAQEEEGDGTPLDEMLTELQAMGTGGLPS</sequence>
<dbReference type="AlphaFoldDB" id="A0AAV5NRE6"/>
<proteinExistence type="predicted"/>
<organism evidence="2 3">
    <name type="scientific">Vibrio penaeicida</name>
    <dbReference type="NCBI Taxonomy" id="104609"/>
    <lineage>
        <taxon>Bacteria</taxon>
        <taxon>Pseudomonadati</taxon>
        <taxon>Pseudomonadota</taxon>
        <taxon>Gammaproteobacteria</taxon>
        <taxon>Vibrionales</taxon>
        <taxon>Vibrionaceae</taxon>
        <taxon>Vibrio</taxon>
    </lineage>
</organism>
<accession>A0AAV5NRE6</accession>
<keyword evidence="3" id="KW-1185">Reference proteome</keyword>
<feature type="region of interest" description="Disordered" evidence="1">
    <location>
        <begin position="48"/>
        <end position="71"/>
    </location>
</feature>
<reference evidence="3" key="1">
    <citation type="journal article" date="2019" name="Int. J. Syst. Evol. Microbiol.">
        <title>The Global Catalogue of Microorganisms (GCM) 10K type strain sequencing project: providing services to taxonomists for standard genome sequencing and annotation.</title>
        <authorList>
            <consortium name="The Broad Institute Genomics Platform"/>
            <consortium name="The Broad Institute Genome Sequencing Center for Infectious Disease"/>
            <person name="Wu L."/>
            <person name="Ma J."/>
        </authorList>
    </citation>
    <scope>NUCLEOTIDE SEQUENCE [LARGE SCALE GENOMIC DNA]</scope>
    <source>
        <strain evidence="3">NBRC 15640</strain>
    </source>
</reference>
<evidence type="ECO:0000313" key="3">
    <source>
        <dbReference type="Proteomes" id="UP001156690"/>
    </source>
</evidence>
<dbReference type="RefSeq" id="WP_126608503.1">
    <property type="nucleotide sequence ID" value="NZ_AP025145.1"/>
</dbReference>
<evidence type="ECO:0000256" key="1">
    <source>
        <dbReference type="SAM" id="MobiDB-lite"/>
    </source>
</evidence>
<dbReference type="EMBL" id="BSNX01000022">
    <property type="protein sequence ID" value="GLQ72904.1"/>
    <property type="molecule type" value="Genomic_DNA"/>
</dbReference>